<keyword evidence="2" id="KW-1185">Reference proteome</keyword>
<dbReference type="AlphaFoldDB" id="A0A813RJN6"/>
<accession>A0A813RJN6</accession>
<gene>
    <name evidence="1" type="ORF">OXX778_LOCUS5695</name>
</gene>
<organism evidence="1 2">
    <name type="scientific">Brachionus calyciflorus</name>
    <dbReference type="NCBI Taxonomy" id="104777"/>
    <lineage>
        <taxon>Eukaryota</taxon>
        <taxon>Metazoa</taxon>
        <taxon>Spiralia</taxon>
        <taxon>Gnathifera</taxon>
        <taxon>Rotifera</taxon>
        <taxon>Eurotatoria</taxon>
        <taxon>Monogononta</taxon>
        <taxon>Pseudotrocha</taxon>
        <taxon>Ploima</taxon>
        <taxon>Brachionidae</taxon>
        <taxon>Brachionus</taxon>
    </lineage>
</organism>
<evidence type="ECO:0000313" key="2">
    <source>
        <dbReference type="Proteomes" id="UP000663879"/>
    </source>
</evidence>
<name>A0A813RJN6_9BILA</name>
<comment type="caution">
    <text evidence="1">The sequence shown here is derived from an EMBL/GenBank/DDBJ whole genome shotgun (WGS) entry which is preliminary data.</text>
</comment>
<feature type="non-terminal residue" evidence="1">
    <location>
        <position position="1"/>
    </location>
</feature>
<dbReference type="Proteomes" id="UP000663879">
    <property type="component" value="Unassembled WGS sequence"/>
</dbReference>
<dbReference type="EMBL" id="CAJNOC010000636">
    <property type="protein sequence ID" value="CAF0785548.1"/>
    <property type="molecule type" value="Genomic_DNA"/>
</dbReference>
<reference evidence="1" key="1">
    <citation type="submission" date="2021-02" db="EMBL/GenBank/DDBJ databases">
        <authorList>
            <person name="Nowell W R."/>
        </authorList>
    </citation>
    <scope>NUCLEOTIDE SEQUENCE</scope>
    <source>
        <strain evidence="1">Ploen Becks lab</strain>
    </source>
</reference>
<proteinExistence type="predicted"/>
<evidence type="ECO:0000313" key="1">
    <source>
        <dbReference type="EMBL" id="CAF0785548.1"/>
    </source>
</evidence>
<sequence length="50" mass="5965">KEVMQSSDDELEVRITDLLEDECDFESEKDGWNFKEKDCLTFENFELLSD</sequence>
<protein>
    <submittedName>
        <fullName evidence="1">Uncharacterized protein</fullName>
    </submittedName>
</protein>